<keyword evidence="2" id="KW-0472">Membrane</keyword>
<keyword evidence="2" id="KW-0812">Transmembrane</keyword>
<dbReference type="PANTHER" id="PTHR34407:SF1">
    <property type="entry name" value="SGNH HYDROLASE-TYPE ESTERASE DOMAIN-CONTAINING PROTEIN"/>
    <property type="match status" value="1"/>
</dbReference>
<keyword evidence="2" id="KW-1133">Transmembrane helix</keyword>
<organism evidence="3 4">
    <name type="scientific">Rhodotorula taiwanensis</name>
    <dbReference type="NCBI Taxonomy" id="741276"/>
    <lineage>
        <taxon>Eukaryota</taxon>
        <taxon>Fungi</taxon>
        <taxon>Dikarya</taxon>
        <taxon>Basidiomycota</taxon>
        <taxon>Pucciniomycotina</taxon>
        <taxon>Microbotryomycetes</taxon>
        <taxon>Sporidiobolales</taxon>
        <taxon>Sporidiobolaceae</taxon>
        <taxon>Rhodotorula</taxon>
    </lineage>
</organism>
<name>A0A2S5B3D7_9BASI</name>
<feature type="transmembrane region" description="Helical" evidence="2">
    <location>
        <begin position="58"/>
        <end position="79"/>
    </location>
</feature>
<protein>
    <recommendedName>
        <fullName evidence="5">SGNH hydrolase-type esterase domain-containing protein</fullName>
    </recommendedName>
</protein>
<gene>
    <name evidence="3" type="ORF">BMF94_5601</name>
</gene>
<keyword evidence="4" id="KW-1185">Reference proteome</keyword>
<feature type="region of interest" description="Disordered" evidence="1">
    <location>
        <begin position="28"/>
        <end position="49"/>
    </location>
</feature>
<reference evidence="3 4" key="1">
    <citation type="journal article" date="2018" name="Front. Microbiol.">
        <title>Prospects for Fungal Bioremediation of Acidic Radioactive Waste Sites: Characterization and Genome Sequence of Rhodotorula taiwanensis MD1149.</title>
        <authorList>
            <person name="Tkavc R."/>
            <person name="Matrosova V.Y."/>
            <person name="Grichenko O.E."/>
            <person name="Gostincar C."/>
            <person name="Volpe R.P."/>
            <person name="Klimenkova P."/>
            <person name="Gaidamakova E.K."/>
            <person name="Zhou C.E."/>
            <person name="Stewart B.J."/>
            <person name="Lyman M.G."/>
            <person name="Malfatti S.A."/>
            <person name="Rubinfeld B."/>
            <person name="Courtot M."/>
            <person name="Singh J."/>
            <person name="Dalgard C.L."/>
            <person name="Hamilton T."/>
            <person name="Frey K.G."/>
            <person name="Gunde-Cimerman N."/>
            <person name="Dugan L."/>
            <person name="Daly M.J."/>
        </authorList>
    </citation>
    <scope>NUCLEOTIDE SEQUENCE [LARGE SCALE GENOMIC DNA]</scope>
    <source>
        <strain evidence="3 4">MD1149</strain>
    </source>
</reference>
<dbReference type="EMBL" id="PJQD01000085">
    <property type="protein sequence ID" value="POY71289.1"/>
    <property type="molecule type" value="Genomic_DNA"/>
</dbReference>
<evidence type="ECO:0000313" key="3">
    <source>
        <dbReference type="EMBL" id="POY71289.1"/>
    </source>
</evidence>
<dbReference type="AlphaFoldDB" id="A0A2S5B3D7"/>
<dbReference type="OrthoDB" id="544608at2759"/>
<comment type="caution">
    <text evidence="3">The sequence shown here is derived from an EMBL/GenBank/DDBJ whole genome shotgun (WGS) entry which is preliminary data.</text>
</comment>
<accession>A0A2S5B3D7</accession>
<evidence type="ECO:0000313" key="4">
    <source>
        <dbReference type="Proteomes" id="UP000237144"/>
    </source>
</evidence>
<dbReference type="PANTHER" id="PTHR34407">
    <property type="entry name" value="EXPRESSED PROTEIN"/>
    <property type="match status" value="1"/>
</dbReference>
<sequence length="531" mass="58231">MLRTLLLAQRSRHVRVLSVEADQLLPPASASASSRQRAARDTAAHGAPTRGMSRRLPVVLTLTFSALFLLACGLALSPYGHRDTVGENSLAQRVSQPLRELLAAGQDALDATPFAPKRCGISASLRSEFGDDNFRLSQVHVGSGYRMQRFLEKAAKREKVTVGLLGGSVSLGHGTDPESGRRNKYGAVPHDEQWHQFVIRYLEQAFPSTTFDFRLGAKAATDSTFFEWCWPSLIGTDLDLVMIEMGVNDDYNTGFDSSETLLRSLLQLDSAPAVIYVDSFSPMTASAKPSILNAQDIQSTLSPFYDVAQISARPALLPAMIQDPTLAEPFFLGDERHISARVHRFLGSMVVGYLMEERCRLRSAQETGQDALWSREASLGKVPKVKMTESWDANATHPTQPPRCRVAGDGLEPIRASEDWSLFSWRYSKYYWEATVPQSAEVVFEVLVGEGSVGSVAVSYLRSRSYNLGKARCSVGGQEAVLDGNWSRSISIAQTTVIATNLPAGTYEVTCRTLSPEPGTEQLAFRLMGII</sequence>
<dbReference type="Proteomes" id="UP000237144">
    <property type="component" value="Unassembled WGS sequence"/>
</dbReference>
<dbReference type="SUPFAM" id="SSF52266">
    <property type="entry name" value="SGNH hydrolase"/>
    <property type="match status" value="1"/>
</dbReference>
<dbReference type="CDD" id="cd00229">
    <property type="entry name" value="SGNH_hydrolase"/>
    <property type="match status" value="1"/>
</dbReference>
<evidence type="ECO:0000256" key="2">
    <source>
        <dbReference type="SAM" id="Phobius"/>
    </source>
</evidence>
<proteinExistence type="predicted"/>
<evidence type="ECO:0008006" key="5">
    <source>
        <dbReference type="Google" id="ProtNLM"/>
    </source>
</evidence>
<evidence type="ECO:0000256" key="1">
    <source>
        <dbReference type="SAM" id="MobiDB-lite"/>
    </source>
</evidence>